<keyword evidence="3" id="KW-1185">Reference proteome</keyword>
<name>A0A8T0D9A9_9TREM</name>
<protein>
    <submittedName>
        <fullName evidence="2">Uncharacterized protein</fullName>
    </submittedName>
</protein>
<sequence length="184" mass="20869">MPNGPNTQKVNDWVIGLAVVSTCLLLIIGVLLTGLIVYFIHHRRPRFKQENNCTCGCCCKSESDEDRIIWPDEIHPEKPTSNWYHTYHQTKAYEDLPTRSKTLCYQMNQSGINVEEPEFHSPDESYQPEASVFAIHVPHGTSREPSEAYNCPGLETPTVCEVSNPFFNPDLVPEDPPVNEDNLP</sequence>
<evidence type="ECO:0000313" key="2">
    <source>
        <dbReference type="EMBL" id="KAF8563281.1"/>
    </source>
</evidence>
<comment type="caution">
    <text evidence="2">The sequence shown here is derived from an EMBL/GenBank/DDBJ whole genome shotgun (WGS) entry which is preliminary data.</text>
</comment>
<feature type="transmembrane region" description="Helical" evidence="1">
    <location>
        <begin position="13"/>
        <end position="40"/>
    </location>
</feature>
<organism evidence="2 3">
    <name type="scientific">Paragonimus westermani</name>
    <dbReference type="NCBI Taxonomy" id="34504"/>
    <lineage>
        <taxon>Eukaryota</taxon>
        <taxon>Metazoa</taxon>
        <taxon>Spiralia</taxon>
        <taxon>Lophotrochozoa</taxon>
        <taxon>Platyhelminthes</taxon>
        <taxon>Trematoda</taxon>
        <taxon>Digenea</taxon>
        <taxon>Plagiorchiida</taxon>
        <taxon>Troglotremata</taxon>
        <taxon>Troglotrematidae</taxon>
        <taxon>Paragonimus</taxon>
    </lineage>
</organism>
<keyword evidence="1" id="KW-1133">Transmembrane helix</keyword>
<evidence type="ECO:0000256" key="1">
    <source>
        <dbReference type="SAM" id="Phobius"/>
    </source>
</evidence>
<keyword evidence="1" id="KW-0472">Membrane</keyword>
<reference evidence="2 3" key="1">
    <citation type="submission" date="2019-07" db="EMBL/GenBank/DDBJ databases">
        <title>Annotation for the trematode Paragonimus westermani.</title>
        <authorList>
            <person name="Choi Y.-J."/>
        </authorList>
    </citation>
    <scope>NUCLEOTIDE SEQUENCE [LARGE SCALE GENOMIC DNA]</scope>
    <source>
        <strain evidence="2">180907_Pwestermani</strain>
    </source>
</reference>
<dbReference type="OrthoDB" id="10295966at2759"/>
<dbReference type="Proteomes" id="UP000699462">
    <property type="component" value="Unassembled WGS sequence"/>
</dbReference>
<accession>A0A8T0D9A9</accession>
<proteinExistence type="predicted"/>
<evidence type="ECO:0000313" key="3">
    <source>
        <dbReference type="Proteomes" id="UP000699462"/>
    </source>
</evidence>
<dbReference type="EMBL" id="JTDF01012752">
    <property type="protein sequence ID" value="KAF8563281.1"/>
    <property type="molecule type" value="Genomic_DNA"/>
</dbReference>
<keyword evidence="1" id="KW-0812">Transmembrane</keyword>
<gene>
    <name evidence="2" type="ORF">P879_04505</name>
</gene>
<dbReference type="AlphaFoldDB" id="A0A8T0D9A9"/>